<evidence type="ECO:0000313" key="2">
    <source>
        <dbReference type="EMBL" id="VFJ57057.1"/>
    </source>
</evidence>
<name>A0A450W371_9GAMM</name>
<dbReference type="AlphaFoldDB" id="A0A450W371"/>
<sequence length="111" mass="11571">MAYSDLETASVNLKSALLDAAGVVPAEFAAIERQAVSLGNVLPGTTADFLGAARALSEQGVAMNTIMDGGLKAAAHLSVVLDLPARAAAEMTAKLREAYGLADNELRRWRT</sequence>
<evidence type="ECO:0000313" key="1">
    <source>
        <dbReference type="EMBL" id="VFJ57016.1"/>
    </source>
</evidence>
<dbReference type="InterPro" id="IPR010090">
    <property type="entry name" value="Phage_tape_meas"/>
</dbReference>
<proteinExistence type="predicted"/>
<dbReference type="EMBL" id="CAADEZ010000181">
    <property type="protein sequence ID" value="VFJ57057.1"/>
    <property type="molecule type" value="Genomic_DNA"/>
</dbReference>
<gene>
    <name evidence="2" type="ORF">BECKFM1743A_GA0114220_101816</name>
    <name evidence="3" type="ORF">BECKFM1743B_GA0114221_101875</name>
    <name evidence="1" type="ORF">BECKFM1743C_GA0114222_101905</name>
</gene>
<dbReference type="NCBIfam" id="TIGR01760">
    <property type="entry name" value="tape_meas_TP901"/>
    <property type="match status" value="1"/>
</dbReference>
<organism evidence="3">
    <name type="scientific">Candidatus Kentrum sp. FM</name>
    <dbReference type="NCBI Taxonomy" id="2126340"/>
    <lineage>
        <taxon>Bacteria</taxon>
        <taxon>Pseudomonadati</taxon>
        <taxon>Pseudomonadota</taxon>
        <taxon>Gammaproteobacteria</taxon>
        <taxon>Candidatus Kentrum</taxon>
    </lineage>
</organism>
<accession>A0A450W371</accession>
<dbReference type="EMBL" id="CAADFL010000187">
    <property type="protein sequence ID" value="VFK11510.1"/>
    <property type="molecule type" value="Genomic_DNA"/>
</dbReference>
<dbReference type="EMBL" id="CAADFA010000190">
    <property type="protein sequence ID" value="VFJ57016.1"/>
    <property type="molecule type" value="Genomic_DNA"/>
</dbReference>
<protein>
    <submittedName>
        <fullName evidence="3">Phage tail tape measure protein, TP901 family, core region</fullName>
    </submittedName>
</protein>
<evidence type="ECO:0000313" key="3">
    <source>
        <dbReference type="EMBL" id="VFK11510.1"/>
    </source>
</evidence>
<reference evidence="3" key="1">
    <citation type="submission" date="2019-02" db="EMBL/GenBank/DDBJ databases">
        <authorList>
            <person name="Gruber-Vodicka R. H."/>
            <person name="Seah K. B. B."/>
        </authorList>
    </citation>
    <scope>NUCLEOTIDE SEQUENCE</scope>
    <source>
        <strain evidence="2">BECK_BZ163</strain>
        <strain evidence="3">BECK_BZ164</strain>
        <strain evidence="1">BECK_BZ165</strain>
    </source>
</reference>